<evidence type="ECO:0000256" key="1">
    <source>
        <dbReference type="SAM" id="Phobius"/>
    </source>
</evidence>
<reference evidence="2 3" key="1">
    <citation type="submission" date="2018-03" db="EMBL/GenBank/DDBJ databases">
        <authorList>
            <person name="Fogelqvist J."/>
        </authorList>
    </citation>
    <scope>NUCLEOTIDE SEQUENCE [LARGE SCALE GENOMIC DNA]</scope>
</reference>
<gene>
    <name evidence="2" type="ORF">PLBR_LOCUS7465</name>
</gene>
<organism evidence="2 3">
    <name type="scientific">Plasmodiophora brassicae</name>
    <name type="common">Clubroot disease agent</name>
    <dbReference type="NCBI Taxonomy" id="37360"/>
    <lineage>
        <taxon>Eukaryota</taxon>
        <taxon>Sar</taxon>
        <taxon>Rhizaria</taxon>
        <taxon>Endomyxa</taxon>
        <taxon>Phytomyxea</taxon>
        <taxon>Plasmodiophorida</taxon>
        <taxon>Plasmodiophoridae</taxon>
        <taxon>Plasmodiophora</taxon>
    </lineage>
</organism>
<keyword evidence="1" id="KW-0472">Membrane</keyword>
<keyword evidence="1" id="KW-1133">Transmembrane helix</keyword>
<evidence type="ECO:0008006" key="4">
    <source>
        <dbReference type="Google" id="ProtNLM"/>
    </source>
</evidence>
<evidence type="ECO:0000313" key="3">
    <source>
        <dbReference type="Proteomes" id="UP000290189"/>
    </source>
</evidence>
<name>A0A3P3YKF6_PLABS</name>
<keyword evidence="2" id="KW-0496">Mitochondrion</keyword>
<dbReference type="EMBL" id="OVEO01000013">
    <property type="protein sequence ID" value="SPR00250.1"/>
    <property type="molecule type" value="Genomic_DNA"/>
</dbReference>
<dbReference type="AlphaFoldDB" id="A0A3P3YKF6"/>
<feature type="transmembrane region" description="Helical" evidence="1">
    <location>
        <begin position="205"/>
        <end position="224"/>
    </location>
</feature>
<accession>A0A3P3YKF6</accession>
<protein>
    <recommendedName>
        <fullName evidence="4">Dolichol kinase</fullName>
    </recommendedName>
</protein>
<dbReference type="Proteomes" id="UP000290189">
    <property type="component" value="Unassembled WGS sequence"/>
</dbReference>
<feature type="transmembrane region" description="Helical" evidence="1">
    <location>
        <begin position="136"/>
        <end position="155"/>
    </location>
</feature>
<sequence>MNLGGTSSSSSNESGPRVGQLLSMSIDAEHVSVDEAPVAAAAAAPDHANNHQQQEQQVDGNASVIPADQNTGALTVGGHGILPHLFRRSYHVVLFTAVPFVYYWYCIPLGQQIVLEAARIRQRFVCFGFRSYERTQISAQAWGTVGACLVLIAAPQMSGGATGADRAVIGMPILWTLGIVDPLLGELKSHGAIGRRVRRGRGFTLPERTCLAVAVAWLIWALIGVVTGRAVWWIVALMGPIAVAAEYPKLVFIDDNAMMELVPLATALLLEPFFPGAVPSSGDAVIPVA</sequence>
<keyword evidence="1" id="KW-0812">Transmembrane</keyword>
<feature type="transmembrane region" description="Helical" evidence="1">
    <location>
        <begin position="92"/>
        <end position="115"/>
    </location>
</feature>
<proteinExistence type="predicted"/>
<evidence type="ECO:0000313" key="2">
    <source>
        <dbReference type="EMBL" id="SPR00250.1"/>
    </source>
</evidence>
<geneLocation type="mitochondrion" evidence="2"/>
<feature type="transmembrane region" description="Helical" evidence="1">
    <location>
        <begin position="167"/>
        <end position="184"/>
    </location>
</feature>